<gene>
    <name evidence="2" type="ORF">CBM2634_U540004</name>
</gene>
<accession>A0A375JCX7</accession>
<dbReference type="AlphaFoldDB" id="A0A375JCX7"/>
<evidence type="ECO:0000313" key="2">
    <source>
        <dbReference type="EMBL" id="SPS02978.1"/>
    </source>
</evidence>
<dbReference type="InterPro" id="IPR039552">
    <property type="entry name" value="IS66_C"/>
</dbReference>
<sequence>MVETAKANCIDAYRYLVWLFTKLPLATTADDYAALLTWAMPKPR</sequence>
<name>A0A375JCX7_9BURK</name>
<evidence type="ECO:0000313" key="3">
    <source>
        <dbReference type="Proteomes" id="UP000256805"/>
    </source>
</evidence>
<feature type="domain" description="Transposase IS66 C-terminal" evidence="1">
    <location>
        <begin position="1"/>
        <end position="38"/>
    </location>
</feature>
<dbReference type="EMBL" id="OVTA01000121">
    <property type="protein sequence ID" value="SPS02978.1"/>
    <property type="molecule type" value="Genomic_DNA"/>
</dbReference>
<organism evidence="2 3">
    <name type="scientific">Cupriavidus taiwanensis</name>
    <dbReference type="NCBI Taxonomy" id="164546"/>
    <lineage>
        <taxon>Bacteria</taxon>
        <taxon>Pseudomonadati</taxon>
        <taxon>Pseudomonadota</taxon>
        <taxon>Betaproteobacteria</taxon>
        <taxon>Burkholderiales</taxon>
        <taxon>Burkholderiaceae</taxon>
        <taxon>Cupriavidus</taxon>
    </lineage>
</organism>
<evidence type="ECO:0000259" key="1">
    <source>
        <dbReference type="Pfam" id="PF13817"/>
    </source>
</evidence>
<reference evidence="2 3" key="1">
    <citation type="submission" date="2018-01" db="EMBL/GenBank/DDBJ databases">
        <authorList>
            <person name="Gaut B.S."/>
            <person name="Morton B.R."/>
            <person name="Clegg M.T."/>
            <person name="Duvall M.R."/>
        </authorList>
    </citation>
    <scope>NUCLEOTIDE SEQUENCE [LARGE SCALE GENOMIC DNA]</scope>
    <source>
        <strain evidence="2">Cupriavidus taiwanensis cmp 52</strain>
    </source>
</reference>
<protein>
    <recommendedName>
        <fullName evidence="1">Transposase IS66 C-terminal domain-containing protein</fullName>
    </recommendedName>
</protein>
<dbReference type="Proteomes" id="UP000256805">
    <property type="component" value="Unassembled WGS sequence"/>
</dbReference>
<proteinExistence type="predicted"/>
<dbReference type="Pfam" id="PF13817">
    <property type="entry name" value="DDE_Tnp_IS66_C"/>
    <property type="match status" value="1"/>
</dbReference>